<dbReference type="InterPro" id="IPR045245">
    <property type="entry name" value="Pfs2-like"/>
</dbReference>
<proteinExistence type="predicted"/>
<dbReference type="Pfam" id="PF00400">
    <property type="entry name" value="WD40"/>
    <property type="match status" value="7"/>
</dbReference>
<evidence type="ECO:0000256" key="2">
    <source>
        <dbReference type="SAM" id="MobiDB-lite"/>
    </source>
</evidence>
<dbReference type="Gene3D" id="2.130.10.10">
    <property type="entry name" value="YVTN repeat-like/Quinoprotein amine dehydrogenase"/>
    <property type="match status" value="3"/>
</dbReference>
<dbReference type="RefSeq" id="XP_014673749.1">
    <property type="nucleotide sequence ID" value="XM_014818263.1"/>
</dbReference>
<dbReference type="PANTHER" id="PTHR22836:SF0">
    <property type="entry name" value="PRE-MRNA 3' END PROCESSING PROTEIN WDR33"/>
    <property type="match status" value="1"/>
</dbReference>
<feature type="compositionally biased region" description="Low complexity" evidence="2">
    <location>
        <begin position="625"/>
        <end position="636"/>
    </location>
</feature>
<feature type="repeat" description="WD" evidence="1">
    <location>
        <begin position="171"/>
        <end position="203"/>
    </location>
</feature>
<feature type="repeat" description="WD" evidence="1">
    <location>
        <begin position="298"/>
        <end position="339"/>
    </location>
</feature>
<feature type="repeat" description="WD" evidence="1">
    <location>
        <begin position="340"/>
        <end position="382"/>
    </location>
</feature>
<dbReference type="InterPro" id="IPR015943">
    <property type="entry name" value="WD40/YVTN_repeat-like_dom_sf"/>
</dbReference>
<dbReference type="PANTHER" id="PTHR22836">
    <property type="entry name" value="WD40 REPEAT PROTEIN"/>
    <property type="match status" value="1"/>
</dbReference>
<feature type="repeat" description="WD" evidence="1">
    <location>
        <begin position="212"/>
        <end position="244"/>
    </location>
</feature>
<evidence type="ECO:0000313" key="3">
    <source>
        <dbReference type="Proteomes" id="UP000695022"/>
    </source>
</evidence>
<gene>
    <name evidence="4 5" type="primary">LOC106814009</name>
</gene>
<evidence type="ECO:0000256" key="1">
    <source>
        <dbReference type="PROSITE-ProRule" id="PRU00221"/>
    </source>
</evidence>
<feature type="compositionally biased region" description="Basic and acidic residues" evidence="2">
    <location>
        <begin position="717"/>
        <end position="727"/>
    </location>
</feature>
<feature type="compositionally biased region" description="Low complexity" evidence="2">
    <location>
        <begin position="777"/>
        <end position="790"/>
    </location>
</feature>
<name>A0ABM1ENH8_PRICU</name>
<evidence type="ECO:0000313" key="5">
    <source>
        <dbReference type="RefSeq" id="XP_014673750.1"/>
    </source>
</evidence>
<dbReference type="InterPro" id="IPR001680">
    <property type="entry name" value="WD40_rpt"/>
</dbReference>
<dbReference type="SUPFAM" id="SSF50978">
    <property type="entry name" value="WD40 repeat-like"/>
    <property type="match status" value="1"/>
</dbReference>
<dbReference type="Proteomes" id="UP000695022">
    <property type="component" value="Unplaced"/>
</dbReference>
<keyword evidence="1" id="KW-0853">WD repeat</keyword>
<feature type="region of interest" description="Disordered" evidence="2">
    <location>
        <begin position="511"/>
        <end position="749"/>
    </location>
</feature>
<feature type="repeat" description="WD" evidence="1">
    <location>
        <begin position="384"/>
        <end position="415"/>
    </location>
</feature>
<feature type="compositionally biased region" description="Gly residues" evidence="2">
    <location>
        <begin position="641"/>
        <end position="652"/>
    </location>
</feature>
<keyword evidence="3" id="KW-1185">Reference proteome</keyword>
<dbReference type="GeneID" id="106814009"/>
<accession>A0ABM1ENH8</accession>
<feature type="region of interest" description="Disordered" evidence="2">
    <location>
        <begin position="777"/>
        <end position="797"/>
    </location>
</feature>
<evidence type="ECO:0000313" key="4">
    <source>
        <dbReference type="RefSeq" id="XP_014673749.1"/>
    </source>
</evidence>
<dbReference type="RefSeq" id="XP_014673750.1">
    <property type="nucleotide sequence ID" value="XM_014818264.1"/>
</dbReference>
<feature type="compositionally biased region" description="Polar residues" evidence="2">
    <location>
        <begin position="529"/>
        <end position="547"/>
    </location>
</feature>
<dbReference type="CDD" id="cd00200">
    <property type="entry name" value="WD40"/>
    <property type="match status" value="1"/>
</dbReference>
<feature type="compositionally biased region" description="Polar residues" evidence="2">
    <location>
        <begin position="555"/>
        <end position="567"/>
    </location>
</feature>
<protein>
    <submittedName>
        <fullName evidence="4 5">Pre-mRNA 3' end processing protein WDR33-like</fullName>
    </submittedName>
</protein>
<dbReference type="InterPro" id="IPR036322">
    <property type="entry name" value="WD40_repeat_dom_sf"/>
</dbReference>
<dbReference type="PROSITE" id="PS50294">
    <property type="entry name" value="WD_REPEATS_REGION"/>
    <property type="match status" value="3"/>
</dbReference>
<dbReference type="PROSITE" id="PS50082">
    <property type="entry name" value="WD_REPEATS_2"/>
    <property type="match status" value="5"/>
</dbReference>
<reference evidence="4 5" key="1">
    <citation type="submission" date="2025-05" db="UniProtKB">
        <authorList>
            <consortium name="RefSeq"/>
        </authorList>
    </citation>
    <scope>IDENTIFICATION</scope>
</reference>
<dbReference type="SMART" id="SM00320">
    <property type="entry name" value="WD40"/>
    <property type="match status" value="7"/>
</dbReference>
<sequence>MDANRPTFSMPSRFNYNPRFNPNYPRGRGRGHNYGFQFRPSLSQSLDPSGNLMNPNYDGKRMRKTIHRRTIDYNSHGVTYLENRVWQRDCRDQRAIQPDALYTSSIMPAAAYVKNPVVSVATKCIRTSMNKLPCPIFCVCWTPEGRRLITGASSGEFTLWNGLTFNFETILQAHDAACRTMVWSHNDQWMITGDHSGFVKYWQTNMNNVKMFQAHKESVRSLSFCPTDNKFASSSDDGTVRVWDFLRCHEEKILRGHGADVKFVDWHPQKALLASGSKDTQQPVKLWDPKTGQSLATLHIHKGTVMSVRWNQNGNWLLSASRDHLVKVFDIRAMKELQTFRGHKKEACSLAWHPVHESLFASGGSVGDIVYWQVGQEKEVASVELAHENMVWTMAWHPLGHILATGSNDHTTKFWARPRPGEKLKDKASNDVSVGDVSLDDSITIADGEEVAPVIPGMGLEHGIPEHLRPKEKSAESLIPGLEWADFPRPVHIKKTPYAKPIPKQFEEAWQSATTSLPVPDDSGKSKPKQNSHGAQNNVENNTSTEKPTSDKPNLDNSTSNRNNSFSGDLANAGDREPAVQQGGPIGDAPWRGQRPLGAGGTPAVRPSLLGPAPQMPQPNNFQDGPPAGRGMTGPRMRGRGQFGGGDFGRGRGLLPAGRASILGRPPSGNYHPQENYEMDSQQQNQGPDHGQEYCGPGQFPGEHDGAFGSQPARGRGGMEMHKRPWDDGPGAPSPVTRMPSRGGMRGGMAPPGGRGMMPMHNAQGVHGMMGMRPHGMRGPPPMRMQMMRGSRGRSMR</sequence>
<organism evidence="3 4">
    <name type="scientific">Priapulus caudatus</name>
    <name type="common">Priapulid worm</name>
    <dbReference type="NCBI Taxonomy" id="37621"/>
    <lineage>
        <taxon>Eukaryota</taxon>
        <taxon>Metazoa</taxon>
        <taxon>Ecdysozoa</taxon>
        <taxon>Scalidophora</taxon>
        <taxon>Priapulida</taxon>
        <taxon>Priapulimorpha</taxon>
        <taxon>Priapulimorphida</taxon>
        <taxon>Priapulidae</taxon>
        <taxon>Priapulus</taxon>
    </lineage>
</organism>